<gene>
    <name evidence="1" type="ORF">QFC24_006453</name>
</gene>
<comment type="caution">
    <text evidence="1">The sequence shown here is derived from an EMBL/GenBank/DDBJ whole genome shotgun (WGS) entry which is preliminary data.</text>
</comment>
<sequence>MAITALLILDSDGQRVLAKYYTPPYHQASTQQHAGIAGSSGPEGLGQGLGTVKEQKAFEKSVHEKTRRGGSAEIHPLPPHIVISRPSTDLTFHIIGPLSSTNEPMLSLALTAFHDAVSLLLRGQVEKRAVLEGLDMVLLAADECVDDGIILETDGTAIASRVSRPKADTSDIVINEQTIMNAYSSLKEQMVRRIGQL</sequence>
<evidence type="ECO:0000313" key="2">
    <source>
        <dbReference type="Proteomes" id="UP001234202"/>
    </source>
</evidence>
<dbReference type="EMBL" id="JASBWV010000032">
    <property type="protein sequence ID" value="KAJ9117359.1"/>
    <property type="molecule type" value="Genomic_DNA"/>
</dbReference>
<reference evidence="1" key="1">
    <citation type="submission" date="2023-04" db="EMBL/GenBank/DDBJ databases">
        <title>Draft Genome sequencing of Naganishia species isolated from polar environments using Oxford Nanopore Technology.</title>
        <authorList>
            <person name="Leo P."/>
            <person name="Venkateswaran K."/>
        </authorList>
    </citation>
    <scope>NUCLEOTIDE SEQUENCE</scope>
    <source>
        <strain evidence="1">DBVPG 5303</strain>
    </source>
</reference>
<keyword evidence="2" id="KW-1185">Reference proteome</keyword>
<accession>A0ACC2X1Z9</accession>
<proteinExistence type="predicted"/>
<evidence type="ECO:0000313" key="1">
    <source>
        <dbReference type="EMBL" id="KAJ9117359.1"/>
    </source>
</evidence>
<protein>
    <submittedName>
        <fullName evidence="1">Uncharacterized protein</fullName>
    </submittedName>
</protein>
<name>A0ACC2X1Z9_9TREE</name>
<dbReference type="Proteomes" id="UP001234202">
    <property type="component" value="Unassembled WGS sequence"/>
</dbReference>
<organism evidence="1 2">
    <name type="scientific">Naganishia onofrii</name>
    <dbReference type="NCBI Taxonomy" id="1851511"/>
    <lineage>
        <taxon>Eukaryota</taxon>
        <taxon>Fungi</taxon>
        <taxon>Dikarya</taxon>
        <taxon>Basidiomycota</taxon>
        <taxon>Agaricomycotina</taxon>
        <taxon>Tremellomycetes</taxon>
        <taxon>Filobasidiales</taxon>
        <taxon>Filobasidiaceae</taxon>
        <taxon>Naganishia</taxon>
    </lineage>
</organism>